<proteinExistence type="predicted"/>
<name>A0A0N4UD51_DRAME</name>
<gene>
    <name evidence="1" type="ORF">DME_LOCUS9034</name>
</gene>
<keyword evidence="3" id="KW-1185">Reference proteome</keyword>
<evidence type="ECO:0000313" key="2">
    <source>
        <dbReference type="Proteomes" id="UP000038040"/>
    </source>
</evidence>
<reference evidence="1 3" key="2">
    <citation type="submission" date="2018-11" db="EMBL/GenBank/DDBJ databases">
        <authorList>
            <consortium name="Pathogen Informatics"/>
        </authorList>
    </citation>
    <scope>NUCLEOTIDE SEQUENCE [LARGE SCALE GENOMIC DNA]</scope>
</reference>
<organism evidence="2 4">
    <name type="scientific">Dracunculus medinensis</name>
    <name type="common">Guinea worm</name>
    <dbReference type="NCBI Taxonomy" id="318479"/>
    <lineage>
        <taxon>Eukaryota</taxon>
        <taxon>Metazoa</taxon>
        <taxon>Ecdysozoa</taxon>
        <taxon>Nematoda</taxon>
        <taxon>Chromadorea</taxon>
        <taxon>Rhabditida</taxon>
        <taxon>Spirurina</taxon>
        <taxon>Dracunculoidea</taxon>
        <taxon>Dracunculidae</taxon>
        <taxon>Dracunculus</taxon>
    </lineage>
</organism>
<protein>
    <submittedName>
        <fullName evidence="4">SCP domain-containing protein</fullName>
    </submittedName>
</protein>
<accession>A0A0N4UD51</accession>
<dbReference type="Proteomes" id="UP000038040">
    <property type="component" value="Unplaced"/>
</dbReference>
<dbReference type="EMBL" id="UYYG01001175">
    <property type="protein sequence ID" value="VDN59061.1"/>
    <property type="molecule type" value="Genomic_DNA"/>
</dbReference>
<evidence type="ECO:0000313" key="3">
    <source>
        <dbReference type="Proteomes" id="UP000274756"/>
    </source>
</evidence>
<sequence length="68" mass="7445">MNSMNRASDYAYTSHNISVPTEEGIQTHYAAHNLDDFGFIECHSSGSNSSQGSSSGFESMKVCFVFNN</sequence>
<dbReference type="AlphaFoldDB" id="A0A0N4UD51"/>
<dbReference type="Proteomes" id="UP000274756">
    <property type="component" value="Unassembled WGS sequence"/>
</dbReference>
<evidence type="ECO:0000313" key="4">
    <source>
        <dbReference type="WBParaSite" id="DME_0000523501-mRNA-1"/>
    </source>
</evidence>
<reference evidence="4" key="1">
    <citation type="submission" date="2017-02" db="UniProtKB">
        <authorList>
            <consortium name="WormBaseParasite"/>
        </authorList>
    </citation>
    <scope>IDENTIFICATION</scope>
</reference>
<evidence type="ECO:0000313" key="1">
    <source>
        <dbReference type="EMBL" id="VDN59061.1"/>
    </source>
</evidence>
<dbReference type="WBParaSite" id="DME_0000523501-mRNA-1">
    <property type="protein sequence ID" value="DME_0000523501-mRNA-1"/>
    <property type="gene ID" value="DME_0000523501"/>
</dbReference>